<dbReference type="RefSeq" id="WP_047835507.1">
    <property type="nucleotide sequence ID" value="NZ_CADEPO010000002.1"/>
</dbReference>
<evidence type="ECO:0000313" key="5">
    <source>
        <dbReference type="EMBL" id="PEH38377.1"/>
    </source>
</evidence>
<dbReference type="Proteomes" id="UP000220629">
    <property type="component" value="Unassembled WGS sequence"/>
</dbReference>
<feature type="domain" description="Ketoreductase" evidence="4">
    <location>
        <begin position="6"/>
        <end position="190"/>
    </location>
</feature>
<organism evidence="5 6">
    <name type="scientific">Burkholderia gladioli</name>
    <name type="common">Pseudomonas marginata</name>
    <name type="synonym">Phytomonas marginata</name>
    <dbReference type="NCBI Taxonomy" id="28095"/>
    <lineage>
        <taxon>Bacteria</taxon>
        <taxon>Pseudomonadati</taxon>
        <taxon>Pseudomonadota</taxon>
        <taxon>Betaproteobacteria</taxon>
        <taxon>Burkholderiales</taxon>
        <taxon>Burkholderiaceae</taxon>
        <taxon>Burkholderia</taxon>
    </lineage>
</organism>
<evidence type="ECO:0000256" key="2">
    <source>
        <dbReference type="ARBA" id="ARBA00023002"/>
    </source>
</evidence>
<dbReference type="PANTHER" id="PTHR42879">
    <property type="entry name" value="3-OXOACYL-(ACYL-CARRIER-PROTEIN) REDUCTASE"/>
    <property type="match status" value="1"/>
</dbReference>
<reference evidence="6" key="1">
    <citation type="submission" date="2017-09" db="EMBL/GenBank/DDBJ databases">
        <title>FDA dAtabase for Regulatory Grade micrObial Sequences (FDA-ARGOS): Supporting development and validation of Infectious Disease Dx tests.</title>
        <authorList>
            <person name="Minogue T."/>
            <person name="Wolcott M."/>
            <person name="Wasieloski L."/>
            <person name="Aguilar W."/>
            <person name="Moore D."/>
            <person name="Tallon L."/>
            <person name="Sadzewicz L."/>
            <person name="Ott S."/>
            <person name="Zhao X."/>
            <person name="Nagaraj S."/>
            <person name="Vavikolanu K."/>
            <person name="Aluvathingal J."/>
            <person name="Nadendla S."/>
            <person name="Sichtig H."/>
        </authorList>
    </citation>
    <scope>NUCLEOTIDE SEQUENCE [LARGE SCALE GENOMIC DNA]</scope>
    <source>
        <strain evidence="6">FDAARGOS_390</strain>
    </source>
</reference>
<dbReference type="GO" id="GO:0032787">
    <property type="term" value="P:monocarboxylic acid metabolic process"/>
    <property type="evidence" value="ECO:0007669"/>
    <property type="project" value="UniProtKB-ARBA"/>
</dbReference>
<proteinExistence type="inferred from homology"/>
<dbReference type="GO" id="GO:0005737">
    <property type="term" value="C:cytoplasm"/>
    <property type="evidence" value="ECO:0007669"/>
    <property type="project" value="InterPro"/>
</dbReference>
<dbReference type="PRINTS" id="PR00081">
    <property type="entry name" value="GDHRDH"/>
</dbReference>
<dbReference type="SUPFAM" id="SSF51735">
    <property type="entry name" value="NAD(P)-binding Rossmann-fold domains"/>
    <property type="match status" value="1"/>
</dbReference>
<dbReference type="EMBL" id="PDDY01000004">
    <property type="protein sequence ID" value="PEH38377.1"/>
    <property type="molecule type" value="Genomic_DNA"/>
</dbReference>
<dbReference type="InterPro" id="IPR020904">
    <property type="entry name" value="Sc_DH/Rdtase_CS"/>
</dbReference>
<evidence type="ECO:0000259" key="4">
    <source>
        <dbReference type="SMART" id="SM00822"/>
    </source>
</evidence>
<dbReference type="InterPro" id="IPR057326">
    <property type="entry name" value="KR_dom"/>
</dbReference>
<dbReference type="CDD" id="cd05333">
    <property type="entry name" value="BKR_SDR_c"/>
    <property type="match status" value="1"/>
</dbReference>
<dbReference type="FunFam" id="3.40.50.720:FF:000173">
    <property type="entry name" value="3-oxoacyl-[acyl-carrier protein] reductase"/>
    <property type="match status" value="1"/>
</dbReference>
<dbReference type="PRINTS" id="PR00080">
    <property type="entry name" value="SDRFAMILY"/>
</dbReference>
<accession>A0A2A7S400</accession>
<dbReference type="SMART" id="SM00822">
    <property type="entry name" value="PKS_KR"/>
    <property type="match status" value="1"/>
</dbReference>
<gene>
    <name evidence="5" type="ORF">CRM94_28690</name>
</gene>
<dbReference type="NCBIfam" id="NF009464">
    <property type="entry name" value="PRK12824.1"/>
    <property type="match status" value="1"/>
</dbReference>
<comment type="caution">
    <text evidence="5">The sequence shown here is derived from an EMBL/GenBank/DDBJ whole genome shotgun (WGS) entry which is preliminary data.</text>
</comment>
<dbReference type="InterPro" id="IPR050259">
    <property type="entry name" value="SDR"/>
</dbReference>
<evidence type="ECO:0000313" key="6">
    <source>
        <dbReference type="Proteomes" id="UP000220629"/>
    </source>
</evidence>
<dbReference type="GO" id="GO:0042619">
    <property type="term" value="P:poly-hydroxybutyrate biosynthetic process"/>
    <property type="evidence" value="ECO:0007669"/>
    <property type="project" value="InterPro"/>
</dbReference>
<protein>
    <submittedName>
        <fullName evidence="5">Beta-ketoacyl-ACP reductase</fullName>
    </submittedName>
</protein>
<sequence>MHSNERIAFVTGGMGGLGSAISRKLNEAGFMVAMSYSSHNDHVATWLSTERAAGRVYRAFELDVSDYDSCQRCAREVNDAFGHVDVLVNNAGITRDASFSKMTKPEWDEVMHTDLDGMFNVTKPFIGEMVSRGFGRVINVGSVNGMRGAFGQTNYSAAKAGVHGFTMALAREVARHGVTVNTVAPGYLATAMVEAISREVLETRILPQIPVGRLGKPEEVAALVAFLCSEDAAFITGAEIAINGGMQMQ</sequence>
<dbReference type="Pfam" id="PF00106">
    <property type="entry name" value="adh_short"/>
    <property type="match status" value="1"/>
</dbReference>
<dbReference type="InterPro" id="IPR002347">
    <property type="entry name" value="SDR_fam"/>
</dbReference>
<dbReference type="GO" id="GO:0018454">
    <property type="term" value="F:acetoacetyl-CoA reductase activity"/>
    <property type="evidence" value="ECO:0007669"/>
    <property type="project" value="InterPro"/>
</dbReference>
<dbReference type="AlphaFoldDB" id="A0A2A7S400"/>
<dbReference type="InterPro" id="IPR011283">
    <property type="entry name" value="Acetoacetyl-CoA_reductase"/>
</dbReference>
<dbReference type="InterPro" id="IPR036291">
    <property type="entry name" value="NAD(P)-bd_dom_sf"/>
</dbReference>
<dbReference type="PANTHER" id="PTHR42879:SF2">
    <property type="entry name" value="3-OXOACYL-[ACYL-CARRIER-PROTEIN] REDUCTASE FABG"/>
    <property type="match status" value="1"/>
</dbReference>
<dbReference type="PROSITE" id="PS00061">
    <property type="entry name" value="ADH_SHORT"/>
    <property type="match status" value="1"/>
</dbReference>
<name>A0A2A7S400_BURGA</name>
<dbReference type="Gene3D" id="3.40.50.720">
    <property type="entry name" value="NAD(P)-binding Rossmann-like Domain"/>
    <property type="match status" value="1"/>
</dbReference>
<dbReference type="NCBIfam" id="TIGR01829">
    <property type="entry name" value="AcAcCoA_reduct"/>
    <property type="match status" value="1"/>
</dbReference>
<dbReference type="NCBIfam" id="NF009466">
    <property type="entry name" value="PRK12826.1-2"/>
    <property type="match status" value="1"/>
</dbReference>
<keyword evidence="2" id="KW-0560">Oxidoreductase</keyword>
<evidence type="ECO:0000256" key="3">
    <source>
        <dbReference type="RuleBase" id="RU000363"/>
    </source>
</evidence>
<evidence type="ECO:0000256" key="1">
    <source>
        <dbReference type="ARBA" id="ARBA00006484"/>
    </source>
</evidence>
<comment type="similarity">
    <text evidence="1 3">Belongs to the short-chain dehydrogenases/reductases (SDR) family.</text>
</comment>